<keyword evidence="3" id="KW-1185">Reference proteome</keyword>
<feature type="transmembrane region" description="Helical" evidence="1">
    <location>
        <begin position="76"/>
        <end position="97"/>
    </location>
</feature>
<keyword evidence="1" id="KW-0812">Transmembrane</keyword>
<evidence type="ECO:0000313" key="3">
    <source>
        <dbReference type="Proteomes" id="UP000802392"/>
    </source>
</evidence>
<evidence type="ECO:0000256" key="1">
    <source>
        <dbReference type="SAM" id="Phobius"/>
    </source>
</evidence>
<feature type="transmembrane region" description="Helical" evidence="1">
    <location>
        <begin position="231"/>
        <end position="254"/>
    </location>
</feature>
<accession>A0ABX0TK47</accession>
<comment type="caution">
    <text evidence="2">The sequence shown here is derived from an EMBL/GenBank/DDBJ whole genome shotgun (WGS) entry which is preliminary data.</text>
</comment>
<keyword evidence="1" id="KW-0472">Membrane</keyword>
<dbReference type="RefSeq" id="WP_338112571.1">
    <property type="nucleotide sequence ID" value="NZ_BAAAVO010000002.1"/>
</dbReference>
<name>A0ABX0TK47_9MICC</name>
<feature type="transmembrane region" description="Helical" evidence="1">
    <location>
        <begin position="25"/>
        <end position="44"/>
    </location>
</feature>
<evidence type="ECO:0000313" key="2">
    <source>
        <dbReference type="EMBL" id="NIJ02240.1"/>
    </source>
</evidence>
<sequence>MSYPAQATGQTPPVRPSRAPGRDAAWGWLIGLLAGIAGVAPWWITGAQLPLQNLWATQVMPAQMPPALLPLSQYEATTLVAMLTVGGALAGLAVRIWSPARRGLVTGCAVAGVLVVHFTATVQSFSVLQAGLSTGTLAGMYFGGLLAGVIASIVAAVLALLLIASRSTLGATIAFGLLAVPFTSWLVLWVVGVMGFVNVPTAVPTIARWVPAVVVGCALAWCGLKPASRAVAWVLNLAFLWLIPAVFTAVQSVLGTRVLAGDIPEMVLMGRQVLVRALGPDGGALPTMLLALVIGVLGVGARMVLDRRGRVDSSEAR</sequence>
<proteinExistence type="predicted"/>
<feature type="transmembrane region" description="Helical" evidence="1">
    <location>
        <begin position="140"/>
        <end position="164"/>
    </location>
</feature>
<organism evidence="2 3">
    <name type="scientific">Paenarthrobacter ilicis</name>
    <dbReference type="NCBI Taxonomy" id="43665"/>
    <lineage>
        <taxon>Bacteria</taxon>
        <taxon>Bacillati</taxon>
        <taxon>Actinomycetota</taxon>
        <taxon>Actinomycetes</taxon>
        <taxon>Micrococcales</taxon>
        <taxon>Micrococcaceae</taxon>
        <taxon>Paenarthrobacter</taxon>
    </lineage>
</organism>
<protein>
    <recommendedName>
        <fullName evidence="4">Integral membrane protein</fullName>
    </recommendedName>
</protein>
<feature type="transmembrane region" description="Helical" evidence="1">
    <location>
        <begin position="284"/>
        <end position="305"/>
    </location>
</feature>
<keyword evidence="1" id="KW-1133">Transmembrane helix</keyword>
<evidence type="ECO:0008006" key="4">
    <source>
        <dbReference type="Google" id="ProtNLM"/>
    </source>
</evidence>
<gene>
    <name evidence="2" type="ORF">FHR86_002581</name>
</gene>
<dbReference type="EMBL" id="JAAOZD010000005">
    <property type="protein sequence ID" value="NIJ02240.1"/>
    <property type="molecule type" value="Genomic_DNA"/>
</dbReference>
<feature type="transmembrane region" description="Helical" evidence="1">
    <location>
        <begin position="104"/>
        <end position="128"/>
    </location>
</feature>
<reference evidence="2 3" key="1">
    <citation type="submission" date="2020-03" db="EMBL/GenBank/DDBJ databases">
        <title>Genomic Encyclopedia of Type Strains, Phase III (KMG-III): the genomes of soil and plant-associated and newly described type strains.</title>
        <authorList>
            <person name="Whitman W."/>
        </authorList>
    </citation>
    <scope>NUCLEOTIDE SEQUENCE [LARGE SCALE GENOMIC DNA]</scope>
    <source>
        <strain evidence="2 3">CECT 4207</strain>
    </source>
</reference>
<dbReference type="Proteomes" id="UP000802392">
    <property type="component" value="Unassembled WGS sequence"/>
</dbReference>
<feature type="transmembrane region" description="Helical" evidence="1">
    <location>
        <begin position="206"/>
        <end position="224"/>
    </location>
</feature>
<feature type="transmembrane region" description="Helical" evidence="1">
    <location>
        <begin position="171"/>
        <end position="194"/>
    </location>
</feature>